<accession>A0AAN9JMX6</accession>
<evidence type="ECO:0000313" key="2">
    <source>
        <dbReference type="Proteomes" id="UP001359559"/>
    </source>
</evidence>
<keyword evidence="2" id="KW-1185">Reference proteome</keyword>
<dbReference type="AlphaFoldDB" id="A0AAN9JMX6"/>
<gene>
    <name evidence="1" type="ORF">RJT34_11653</name>
</gene>
<evidence type="ECO:0000313" key="1">
    <source>
        <dbReference type="EMBL" id="KAK7300802.1"/>
    </source>
</evidence>
<reference evidence="1 2" key="1">
    <citation type="submission" date="2024-01" db="EMBL/GenBank/DDBJ databases">
        <title>The genomes of 5 underutilized Papilionoideae crops provide insights into root nodulation and disease resistance.</title>
        <authorList>
            <person name="Yuan L."/>
        </authorList>
    </citation>
    <scope>NUCLEOTIDE SEQUENCE [LARGE SCALE GENOMIC DNA]</scope>
    <source>
        <strain evidence="1">LY-2023</strain>
        <tissue evidence="1">Leaf</tissue>
    </source>
</reference>
<dbReference type="Proteomes" id="UP001359559">
    <property type="component" value="Unassembled WGS sequence"/>
</dbReference>
<name>A0AAN9JMX6_CLITE</name>
<protein>
    <submittedName>
        <fullName evidence="1">Uncharacterized protein</fullName>
    </submittedName>
</protein>
<comment type="caution">
    <text evidence="1">The sequence shown here is derived from an EMBL/GenBank/DDBJ whole genome shotgun (WGS) entry which is preliminary data.</text>
</comment>
<organism evidence="1 2">
    <name type="scientific">Clitoria ternatea</name>
    <name type="common">Butterfly pea</name>
    <dbReference type="NCBI Taxonomy" id="43366"/>
    <lineage>
        <taxon>Eukaryota</taxon>
        <taxon>Viridiplantae</taxon>
        <taxon>Streptophyta</taxon>
        <taxon>Embryophyta</taxon>
        <taxon>Tracheophyta</taxon>
        <taxon>Spermatophyta</taxon>
        <taxon>Magnoliopsida</taxon>
        <taxon>eudicotyledons</taxon>
        <taxon>Gunneridae</taxon>
        <taxon>Pentapetalae</taxon>
        <taxon>rosids</taxon>
        <taxon>fabids</taxon>
        <taxon>Fabales</taxon>
        <taxon>Fabaceae</taxon>
        <taxon>Papilionoideae</taxon>
        <taxon>50 kb inversion clade</taxon>
        <taxon>NPAAA clade</taxon>
        <taxon>indigoferoid/millettioid clade</taxon>
        <taxon>Phaseoleae</taxon>
        <taxon>Clitoria</taxon>
    </lineage>
</organism>
<sequence length="74" mass="8558">MLGCKQGLHCCQVSHKGFHHQPHFQPKLISFSNFSLFLTHSIHRCIHLLLIIHYKSSHPQITPHPQPHFLCSLS</sequence>
<dbReference type="EMBL" id="JAYKXN010000003">
    <property type="protein sequence ID" value="KAK7300802.1"/>
    <property type="molecule type" value="Genomic_DNA"/>
</dbReference>
<proteinExistence type="predicted"/>